<dbReference type="VEuPathDB" id="VectorBase:RPRC012812"/>
<dbReference type="HOGENOM" id="CLU_3415395_0_0_1"/>
<name>T1I940_RHOPR</name>
<dbReference type="AlphaFoldDB" id="T1I940"/>
<reference evidence="1" key="1">
    <citation type="submission" date="2015-05" db="UniProtKB">
        <authorList>
            <consortium name="EnsemblMetazoa"/>
        </authorList>
    </citation>
    <scope>IDENTIFICATION</scope>
</reference>
<protein>
    <submittedName>
        <fullName evidence="1">Uncharacterized protein</fullName>
    </submittedName>
</protein>
<sequence length="27" mass="3232">MKIFICKVNGGWLNMALYWLWEVLLSC</sequence>
<dbReference type="EMBL" id="ACPB03012758">
    <property type="status" value="NOT_ANNOTATED_CDS"/>
    <property type="molecule type" value="Genomic_DNA"/>
</dbReference>
<keyword evidence="2" id="KW-1185">Reference proteome</keyword>
<dbReference type="Proteomes" id="UP000015103">
    <property type="component" value="Unassembled WGS sequence"/>
</dbReference>
<dbReference type="InParanoid" id="T1I940"/>
<proteinExistence type="predicted"/>
<accession>T1I940</accession>
<dbReference type="EnsemblMetazoa" id="RPRC012812-RA">
    <property type="protein sequence ID" value="RPRC012812-PA"/>
    <property type="gene ID" value="RPRC012812"/>
</dbReference>
<evidence type="ECO:0000313" key="2">
    <source>
        <dbReference type="Proteomes" id="UP000015103"/>
    </source>
</evidence>
<evidence type="ECO:0000313" key="1">
    <source>
        <dbReference type="EnsemblMetazoa" id="RPRC012812-PA"/>
    </source>
</evidence>
<organism evidence="1 2">
    <name type="scientific">Rhodnius prolixus</name>
    <name type="common">Triatomid bug</name>
    <dbReference type="NCBI Taxonomy" id="13249"/>
    <lineage>
        <taxon>Eukaryota</taxon>
        <taxon>Metazoa</taxon>
        <taxon>Ecdysozoa</taxon>
        <taxon>Arthropoda</taxon>
        <taxon>Hexapoda</taxon>
        <taxon>Insecta</taxon>
        <taxon>Pterygota</taxon>
        <taxon>Neoptera</taxon>
        <taxon>Paraneoptera</taxon>
        <taxon>Hemiptera</taxon>
        <taxon>Heteroptera</taxon>
        <taxon>Panheteroptera</taxon>
        <taxon>Cimicomorpha</taxon>
        <taxon>Reduviidae</taxon>
        <taxon>Triatominae</taxon>
        <taxon>Rhodnius</taxon>
    </lineage>
</organism>